<keyword evidence="8" id="KW-0625">Polysaccharide transport</keyword>
<evidence type="ECO:0000256" key="13">
    <source>
        <dbReference type="ARBA" id="ARBA00023237"/>
    </source>
</evidence>
<feature type="domain" description="SLBB" evidence="18">
    <location>
        <begin position="209"/>
        <end position="286"/>
    </location>
</feature>
<evidence type="ECO:0000256" key="8">
    <source>
        <dbReference type="ARBA" id="ARBA00023047"/>
    </source>
</evidence>
<feature type="domain" description="Polysaccharide export protein N-terminal" evidence="17">
    <location>
        <begin position="129"/>
        <end position="194"/>
    </location>
</feature>
<keyword evidence="14" id="KW-0449">Lipoprotein</keyword>
<dbReference type="GO" id="GO:0046930">
    <property type="term" value="C:pore complex"/>
    <property type="evidence" value="ECO:0007669"/>
    <property type="project" value="UniProtKB-KW"/>
</dbReference>
<comment type="caution">
    <text evidence="19">The sequence shown here is derived from an EMBL/GenBank/DDBJ whole genome shotgun (WGS) entry which is preliminary data.</text>
</comment>
<dbReference type="Gene3D" id="3.30.1950.10">
    <property type="entry name" value="wza like domain"/>
    <property type="match status" value="1"/>
</dbReference>
<comment type="subcellular location">
    <subcellularLocation>
        <location evidence="1">Cell outer membrane</location>
        <topology evidence="1">Multi-pass membrane protein</topology>
    </subcellularLocation>
</comment>
<dbReference type="InterPro" id="IPR054765">
    <property type="entry name" value="SLBB_dom"/>
</dbReference>
<dbReference type="AlphaFoldDB" id="A0A014MPE7"/>
<dbReference type="GO" id="GO:0015288">
    <property type="term" value="F:porin activity"/>
    <property type="evidence" value="ECO:0007669"/>
    <property type="project" value="UniProtKB-KW"/>
</dbReference>
<name>A0A014MPE7_9BURK</name>
<keyword evidence="12" id="KW-0564">Palmitate</keyword>
<reference evidence="19 20" key="1">
    <citation type="submission" date="2014-01" db="EMBL/GenBank/DDBJ databases">
        <title>Interspecies Systems Biology Uncovers Metabolites Affecting C. elegans Gene Expression and Life History Traits.</title>
        <authorList>
            <person name="Watson E."/>
            <person name="Macneil L.T."/>
            <person name="Ritter A.D."/>
            <person name="Yilmaz L.S."/>
            <person name="Rosebrock A.P."/>
            <person name="Caudy A.A."/>
            <person name="Walhout A.J."/>
        </authorList>
    </citation>
    <scope>NUCLEOTIDE SEQUENCE [LARGE SCALE GENOMIC DNA]</scope>
    <source>
        <strain evidence="19 20">DA1877</strain>
    </source>
</reference>
<feature type="signal peptide" evidence="16">
    <location>
        <begin position="1"/>
        <end position="16"/>
    </location>
</feature>
<evidence type="ECO:0000256" key="9">
    <source>
        <dbReference type="ARBA" id="ARBA00023065"/>
    </source>
</evidence>
<dbReference type="Proteomes" id="UP000020766">
    <property type="component" value="Unassembled WGS sequence"/>
</dbReference>
<evidence type="ECO:0000313" key="19">
    <source>
        <dbReference type="EMBL" id="EXU80034.1"/>
    </source>
</evidence>
<evidence type="ECO:0000256" key="12">
    <source>
        <dbReference type="ARBA" id="ARBA00023139"/>
    </source>
</evidence>
<organism evidence="19 20">
    <name type="scientific">Comamonas aquatica DA1877</name>
    <dbReference type="NCBI Taxonomy" id="1457173"/>
    <lineage>
        <taxon>Bacteria</taxon>
        <taxon>Pseudomonadati</taxon>
        <taxon>Pseudomonadota</taxon>
        <taxon>Betaproteobacteria</taxon>
        <taxon>Burkholderiales</taxon>
        <taxon>Comamonadaceae</taxon>
        <taxon>Comamonas</taxon>
    </lineage>
</organism>
<keyword evidence="4" id="KW-1134">Transmembrane beta strand</keyword>
<sequence length="605" mass="65511">MAVLLALAVLQPTAWAQYDLNTALGLGSSNTSNSSTTVSSSAAYPTPAAVLPPVAPSGTFTAPGSSLYPAQSQKARGTAAAPMRTAPASPGLAGLPVQTQDQINNQASDVFGAQLFTGAFSQPGATQFNPDYAIAIGDQIEVRLWGAFAFEQTLTVDPRGNIFLPHAGPVQVLGVRNRELEATVQAAVRRTFRNNVSSYASLAAAQPVRVFVGGNVNRPGLYNGTSMDSVLRYLDMAGGVDPERGSYLQVQVKRGQAVKATVNLYDFLLHGTMPMVQLADGDVIFVPPHAQRVSVKGLVANAKRFEFLSGQQTVAQLMQVAKPLSIATHVRVVRNTGSVRNAEYYPLSEANSVVLADGDELEFTADKKPGTITVRVEGEHNSAQEYVLPYGTPMGTLLEQIQQSANSDMRSVQLFRESVKLRQKEMLLTSLHNLEMSLLTARSGSSDEAKLRKDEADLTLQWVQRAKQIEPVGQVQIAKASQLSSMLLENGDVIRIPRKDDLVLVSGEVLFPNAVAYESKLSLEEYIQRAGGFTQMADNARVVVARRDGSFDQVNPKRLFANTDIQAGDQILVLPKVDEKKRQFWKDMTQIMYQIAVSAKVVFGL</sequence>
<dbReference type="PANTHER" id="PTHR33619:SF3">
    <property type="entry name" value="POLYSACCHARIDE EXPORT PROTEIN GFCE-RELATED"/>
    <property type="match status" value="1"/>
</dbReference>
<evidence type="ECO:0000259" key="18">
    <source>
        <dbReference type="Pfam" id="PF22461"/>
    </source>
</evidence>
<evidence type="ECO:0000256" key="16">
    <source>
        <dbReference type="SAM" id="SignalP"/>
    </source>
</evidence>
<dbReference type="InterPro" id="IPR049712">
    <property type="entry name" value="Poly_export"/>
</dbReference>
<dbReference type="Pfam" id="PF02563">
    <property type="entry name" value="Poly_export"/>
    <property type="match status" value="1"/>
</dbReference>
<keyword evidence="6" id="KW-0812">Transmembrane</keyword>
<evidence type="ECO:0000256" key="6">
    <source>
        <dbReference type="ARBA" id="ARBA00022692"/>
    </source>
</evidence>
<dbReference type="GO" id="GO:0009279">
    <property type="term" value="C:cell outer membrane"/>
    <property type="evidence" value="ECO:0007669"/>
    <property type="project" value="UniProtKB-SubCell"/>
</dbReference>
<evidence type="ECO:0000256" key="1">
    <source>
        <dbReference type="ARBA" id="ARBA00004571"/>
    </source>
</evidence>
<evidence type="ECO:0000256" key="14">
    <source>
        <dbReference type="ARBA" id="ARBA00023288"/>
    </source>
</evidence>
<keyword evidence="7 16" id="KW-0732">Signal</keyword>
<dbReference type="Pfam" id="PF22461">
    <property type="entry name" value="SLBB_2"/>
    <property type="match status" value="2"/>
</dbReference>
<keyword evidence="13" id="KW-0998">Cell outer membrane</keyword>
<proteinExistence type="inferred from homology"/>
<keyword evidence="10" id="KW-0626">Porin</keyword>
<dbReference type="GO" id="GO:0006811">
    <property type="term" value="P:monoatomic ion transport"/>
    <property type="evidence" value="ECO:0007669"/>
    <property type="project" value="UniProtKB-KW"/>
</dbReference>
<accession>A0A014MPE7</accession>
<dbReference type="EMBL" id="JBOK01000010">
    <property type="protein sequence ID" value="EXU80034.1"/>
    <property type="molecule type" value="Genomic_DNA"/>
</dbReference>
<keyword evidence="5" id="KW-0762">Sugar transport</keyword>
<dbReference type="Gene3D" id="3.10.560.10">
    <property type="entry name" value="Outer membrane lipoprotein wza domain like"/>
    <property type="match status" value="2"/>
</dbReference>
<evidence type="ECO:0000256" key="3">
    <source>
        <dbReference type="ARBA" id="ARBA00022448"/>
    </source>
</evidence>
<feature type="chain" id="PRO_5001472250" evidence="16">
    <location>
        <begin position="17"/>
        <end position="605"/>
    </location>
</feature>
<keyword evidence="9" id="KW-0406">Ion transport</keyword>
<evidence type="ECO:0000313" key="20">
    <source>
        <dbReference type="Proteomes" id="UP000020766"/>
    </source>
</evidence>
<protein>
    <submittedName>
        <fullName evidence="19">Polysialic acid transporter</fullName>
    </submittedName>
</protein>
<keyword evidence="3" id="KW-0813">Transport</keyword>
<keyword evidence="11" id="KW-0472">Membrane</keyword>
<dbReference type="PANTHER" id="PTHR33619">
    <property type="entry name" value="POLYSACCHARIDE EXPORT PROTEIN GFCE-RELATED"/>
    <property type="match status" value="1"/>
</dbReference>
<evidence type="ECO:0000256" key="2">
    <source>
        <dbReference type="ARBA" id="ARBA00009450"/>
    </source>
</evidence>
<evidence type="ECO:0000256" key="10">
    <source>
        <dbReference type="ARBA" id="ARBA00023114"/>
    </source>
</evidence>
<feature type="compositionally biased region" description="Polar residues" evidence="15">
    <location>
        <begin position="65"/>
        <end position="75"/>
    </location>
</feature>
<evidence type="ECO:0000256" key="7">
    <source>
        <dbReference type="ARBA" id="ARBA00022729"/>
    </source>
</evidence>
<evidence type="ECO:0000259" key="17">
    <source>
        <dbReference type="Pfam" id="PF02563"/>
    </source>
</evidence>
<feature type="region of interest" description="Disordered" evidence="15">
    <location>
        <begin position="65"/>
        <end position="86"/>
    </location>
</feature>
<dbReference type="GO" id="GO:0015159">
    <property type="term" value="F:polysaccharide transmembrane transporter activity"/>
    <property type="evidence" value="ECO:0007669"/>
    <property type="project" value="InterPro"/>
</dbReference>
<dbReference type="InterPro" id="IPR003715">
    <property type="entry name" value="Poly_export_N"/>
</dbReference>
<comment type="similarity">
    <text evidence="2">Belongs to the BexD/CtrA/VexA family.</text>
</comment>
<keyword evidence="20" id="KW-1185">Reference proteome</keyword>
<feature type="domain" description="SLBB" evidence="18">
    <location>
        <begin position="502"/>
        <end position="569"/>
    </location>
</feature>
<evidence type="ECO:0000256" key="4">
    <source>
        <dbReference type="ARBA" id="ARBA00022452"/>
    </source>
</evidence>
<dbReference type="PATRIC" id="fig|1457173.3.peg.1959"/>
<evidence type="ECO:0000256" key="15">
    <source>
        <dbReference type="SAM" id="MobiDB-lite"/>
    </source>
</evidence>
<gene>
    <name evidence="19" type="ORF">AX13_01495</name>
</gene>
<evidence type="ECO:0000256" key="11">
    <source>
        <dbReference type="ARBA" id="ARBA00023136"/>
    </source>
</evidence>
<evidence type="ECO:0000256" key="5">
    <source>
        <dbReference type="ARBA" id="ARBA00022597"/>
    </source>
</evidence>